<accession>A0ABV4H656</accession>
<dbReference type="EMBL" id="JBGFTU010000061">
    <property type="protein sequence ID" value="MEZ0167070.1"/>
    <property type="molecule type" value="Genomic_DNA"/>
</dbReference>
<gene>
    <name evidence="1" type="ORF">AB2L27_20160</name>
</gene>
<protein>
    <submittedName>
        <fullName evidence="1">Uncharacterized protein</fullName>
    </submittedName>
</protein>
<dbReference type="Proteomes" id="UP001565927">
    <property type="component" value="Unassembled WGS sequence"/>
</dbReference>
<sequence length="54" mass="6317">MTEYEADVERIVHEEMPKQLVTESKASQRRFQLRGSRDVAKKLEAVGAWKKRLS</sequence>
<evidence type="ECO:0000313" key="2">
    <source>
        <dbReference type="Proteomes" id="UP001565927"/>
    </source>
</evidence>
<reference evidence="1 2" key="1">
    <citation type="submission" date="2024-07" db="EMBL/GenBank/DDBJ databases">
        <authorList>
            <person name="Thanompreechachai J."/>
            <person name="Duangmal K."/>
        </authorList>
    </citation>
    <scope>NUCLEOTIDE SEQUENCE [LARGE SCALE GENOMIC DNA]</scope>
    <source>
        <strain evidence="1 2">LSe6-4</strain>
    </source>
</reference>
<keyword evidence="2" id="KW-1185">Reference proteome</keyword>
<organism evidence="1 2">
    <name type="scientific">Kineococcus halophytocola</name>
    <dbReference type="NCBI Taxonomy" id="3234027"/>
    <lineage>
        <taxon>Bacteria</taxon>
        <taxon>Bacillati</taxon>
        <taxon>Actinomycetota</taxon>
        <taxon>Actinomycetes</taxon>
        <taxon>Kineosporiales</taxon>
        <taxon>Kineosporiaceae</taxon>
        <taxon>Kineococcus</taxon>
    </lineage>
</organism>
<comment type="caution">
    <text evidence="1">The sequence shown here is derived from an EMBL/GenBank/DDBJ whole genome shotgun (WGS) entry which is preliminary data.</text>
</comment>
<name>A0ABV4H656_9ACTN</name>
<dbReference type="RefSeq" id="WP_370443275.1">
    <property type="nucleotide sequence ID" value="NZ_JBGFTU010000061.1"/>
</dbReference>
<proteinExistence type="predicted"/>
<evidence type="ECO:0000313" key="1">
    <source>
        <dbReference type="EMBL" id="MEZ0167070.1"/>
    </source>
</evidence>